<feature type="domain" description="Zinc knuckle CX2CX4HX4C" evidence="3">
    <location>
        <begin position="162"/>
        <end position="209"/>
    </location>
</feature>
<keyword evidence="4" id="KW-1185">Reference proteome</keyword>
<gene>
    <name evidence="5" type="primary">LOC130508518</name>
</gene>
<dbReference type="InterPro" id="IPR040256">
    <property type="entry name" value="At4g02000-like"/>
</dbReference>
<dbReference type="PANTHER" id="PTHR31286:SF162">
    <property type="entry name" value="DUF4283 DOMAIN-CONTAINING PROTEIN-RELATED"/>
    <property type="match status" value="1"/>
</dbReference>
<dbReference type="RefSeq" id="XP_056860053.1">
    <property type="nucleotide sequence ID" value="XM_057004073.1"/>
</dbReference>
<evidence type="ECO:0000313" key="4">
    <source>
        <dbReference type="Proteomes" id="UP000504610"/>
    </source>
</evidence>
<evidence type="ECO:0000259" key="3">
    <source>
        <dbReference type="Pfam" id="PF14392"/>
    </source>
</evidence>
<dbReference type="PANTHER" id="PTHR31286">
    <property type="entry name" value="GLYCINE-RICH CELL WALL STRUCTURAL PROTEIN 1.8-LIKE"/>
    <property type="match status" value="1"/>
</dbReference>
<dbReference type="InterPro" id="IPR025558">
    <property type="entry name" value="DUF4283"/>
</dbReference>
<dbReference type="InterPro" id="IPR025836">
    <property type="entry name" value="Zn_knuckle_CX2CX4HX4C"/>
</dbReference>
<evidence type="ECO:0000256" key="1">
    <source>
        <dbReference type="SAM" id="MobiDB-lite"/>
    </source>
</evidence>
<proteinExistence type="predicted"/>
<feature type="compositionally biased region" description="Acidic residues" evidence="1">
    <location>
        <begin position="217"/>
        <end position="234"/>
    </location>
</feature>
<organism evidence="4 5">
    <name type="scientific">Raphanus sativus</name>
    <name type="common">Radish</name>
    <name type="synonym">Raphanus raphanistrum var. sativus</name>
    <dbReference type="NCBI Taxonomy" id="3726"/>
    <lineage>
        <taxon>Eukaryota</taxon>
        <taxon>Viridiplantae</taxon>
        <taxon>Streptophyta</taxon>
        <taxon>Embryophyta</taxon>
        <taxon>Tracheophyta</taxon>
        <taxon>Spermatophyta</taxon>
        <taxon>Magnoliopsida</taxon>
        <taxon>eudicotyledons</taxon>
        <taxon>Gunneridae</taxon>
        <taxon>Pentapetalae</taxon>
        <taxon>rosids</taxon>
        <taxon>malvids</taxon>
        <taxon>Brassicales</taxon>
        <taxon>Brassicaceae</taxon>
        <taxon>Brassiceae</taxon>
        <taxon>Raphanus</taxon>
    </lineage>
</organism>
<feature type="region of interest" description="Disordered" evidence="1">
    <location>
        <begin position="343"/>
        <end position="399"/>
    </location>
</feature>
<dbReference type="Pfam" id="PF14111">
    <property type="entry name" value="DUF4283"/>
    <property type="match status" value="1"/>
</dbReference>
<name>A0A9W3D9G0_RAPSA</name>
<dbReference type="Proteomes" id="UP000504610">
    <property type="component" value="Chromosome 2"/>
</dbReference>
<evidence type="ECO:0000259" key="2">
    <source>
        <dbReference type="Pfam" id="PF14111"/>
    </source>
</evidence>
<reference evidence="5" key="2">
    <citation type="submission" date="2025-08" db="UniProtKB">
        <authorList>
            <consortium name="RefSeq"/>
        </authorList>
    </citation>
    <scope>IDENTIFICATION</scope>
    <source>
        <tissue evidence="5">Leaf</tissue>
    </source>
</reference>
<reference evidence="4" key="1">
    <citation type="journal article" date="2019" name="Database">
        <title>The radish genome database (RadishGD): an integrated information resource for radish genomics.</title>
        <authorList>
            <person name="Yu H.J."/>
            <person name="Baek S."/>
            <person name="Lee Y.J."/>
            <person name="Cho A."/>
            <person name="Mun J.H."/>
        </authorList>
    </citation>
    <scope>NUCLEOTIDE SEQUENCE [LARGE SCALE GENOMIC DNA]</scope>
    <source>
        <strain evidence="4">cv. WK10039</strain>
    </source>
</reference>
<dbReference type="GeneID" id="130508518"/>
<dbReference type="AlphaFoldDB" id="A0A9W3D9G0"/>
<feature type="domain" description="DUF4283" evidence="2">
    <location>
        <begin position="22"/>
        <end position="106"/>
    </location>
</feature>
<protein>
    <submittedName>
        <fullName evidence="5">Uncharacterized protein LOC130508518</fullName>
    </submittedName>
</protein>
<feature type="region of interest" description="Disordered" evidence="1">
    <location>
        <begin position="257"/>
        <end position="278"/>
    </location>
</feature>
<accession>A0A9W3D9G0</accession>
<feature type="region of interest" description="Disordered" evidence="1">
    <location>
        <begin position="210"/>
        <end position="239"/>
    </location>
</feature>
<dbReference type="Pfam" id="PF14392">
    <property type="entry name" value="zf-CCHC_4"/>
    <property type="match status" value="1"/>
</dbReference>
<dbReference type="KEGG" id="rsz:130508518"/>
<feature type="compositionally biased region" description="Basic and acidic residues" evidence="1">
    <location>
        <begin position="356"/>
        <end position="373"/>
    </location>
</feature>
<sequence length="399" mass="45799">MEDWLHHKTLFVLPQAVVQQAAAENRFILIGRPTIPRRQNIRAIIATMPRSWGLEGLVRGRTMEGRRFQFVFPSEESMETVIRRGPWSYAERMITLQKWSPLMDLNQLNMIPFWIQIHGIPFQYMNREVIVSIARVLGEYIQMDYNEENGGRMEFVRVRLNWNINTPLHFQRNFQFTPGVNTLLKLTYERLRGFCETCGLLTHDSGRCLIQNGGPGEDPDEDNDDGNDQAPDDDAIPHHGNVGVLIEEIPDEDAIIEDQGDANPGEPVLQEEAMPVQQDEEVVDEQIRFMGETTEDVFWNGAAMHTMYSDELNTEEMFANQPFATRNDGQQLLKRKAWMQETADNTGKFTNMIRGEQSRQSDGKRKKEITPEAEREEDTDAETSNIRRGAVGPEPPLPP</sequence>
<dbReference type="OrthoDB" id="1135592at2759"/>
<evidence type="ECO:0000313" key="5">
    <source>
        <dbReference type="RefSeq" id="XP_056860053.1"/>
    </source>
</evidence>